<dbReference type="RefSeq" id="WP_158466780.1">
    <property type="nucleotide sequence ID" value="NZ_QJUE01000003.1"/>
</dbReference>
<dbReference type="EMBL" id="QJUE01000003">
    <property type="protein sequence ID" value="PYE01837.1"/>
    <property type="molecule type" value="Genomic_DNA"/>
</dbReference>
<evidence type="ECO:0000313" key="2">
    <source>
        <dbReference type="Proteomes" id="UP000247807"/>
    </source>
</evidence>
<dbReference type="AlphaFoldDB" id="A0A318R073"/>
<dbReference type="Proteomes" id="UP000247807">
    <property type="component" value="Unassembled WGS sequence"/>
</dbReference>
<organism evidence="1 2">
    <name type="scientific">Prochlorococcus marinus XMU1408</name>
    <dbReference type="NCBI Taxonomy" id="2213228"/>
    <lineage>
        <taxon>Bacteria</taxon>
        <taxon>Bacillati</taxon>
        <taxon>Cyanobacteriota</taxon>
        <taxon>Cyanophyceae</taxon>
        <taxon>Synechococcales</taxon>
        <taxon>Prochlorococcaceae</taxon>
        <taxon>Prochlorococcus</taxon>
    </lineage>
</organism>
<gene>
    <name evidence="1" type="ORF">DNJ73_05815</name>
</gene>
<comment type="caution">
    <text evidence="1">The sequence shown here is derived from an EMBL/GenBank/DDBJ whole genome shotgun (WGS) entry which is preliminary data.</text>
</comment>
<protein>
    <submittedName>
        <fullName evidence="1">Uncharacterized protein</fullName>
    </submittedName>
</protein>
<evidence type="ECO:0000313" key="1">
    <source>
        <dbReference type="EMBL" id="PYE01837.1"/>
    </source>
</evidence>
<name>A0A318R073_PROMR</name>
<reference evidence="1 2" key="1">
    <citation type="journal article" date="2018" name="Appl. Environ. Microbiol.">
        <title>Genome rearrangement shapes Prochlorococcus ecological adaptation.</title>
        <authorList>
            <person name="Yan W."/>
            <person name="Wei S."/>
            <person name="Wang Q."/>
            <person name="Xiao X."/>
            <person name="Zeng Q."/>
            <person name="Jiao N."/>
            <person name="Zhang R."/>
        </authorList>
    </citation>
    <scope>NUCLEOTIDE SEQUENCE [LARGE SCALE GENOMIC DNA]</scope>
    <source>
        <strain evidence="1 2">XMU1408</strain>
    </source>
</reference>
<accession>A0A318R073</accession>
<proteinExistence type="predicted"/>
<sequence length="87" mass="10243">MEKLFIVCTFDCSFEYYEETIEKFVKEYGDGVVIDYDLNKINNHKSHSFYNVTSLEAFAKILNNPFAIEWDKANNCKDIVYRLEGPL</sequence>
<dbReference type="OrthoDB" id="541215at2"/>